<dbReference type="SUPFAM" id="SSF109635">
    <property type="entry name" value="DnaK suppressor protein DksA, alpha-hairpin domain"/>
    <property type="match status" value="1"/>
</dbReference>
<evidence type="ECO:0000256" key="1">
    <source>
        <dbReference type="ARBA" id="ARBA00022723"/>
    </source>
</evidence>
<organism evidence="7 8">
    <name type="scientific">Candidatus Zymogenus saltonus</name>
    <dbReference type="NCBI Taxonomy" id="2844893"/>
    <lineage>
        <taxon>Bacteria</taxon>
        <taxon>Deltaproteobacteria</taxon>
        <taxon>Candidatus Zymogenia</taxon>
        <taxon>Candidatus Zymogeniales</taxon>
        <taxon>Candidatus Zymogenaceae</taxon>
        <taxon>Candidatus Zymogenus</taxon>
    </lineage>
</organism>
<accession>A0A9D8PPP4</accession>
<evidence type="ECO:0000313" key="7">
    <source>
        <dbReference type="EMBL" id="MBN1574459.1"/>
    </source>
</evidence>
<evidence type="ECO:0000259" key="6">
    <source>
        <dbReference type="Pfam" id="PF21157"/>
    </source>
</evidence>
<comment type="caution">
    <text evidence="7">The sequence shown here is derived from an EMBL/GenBank/DDBJ whole genome shotgun (WGS) entry which is preliminary data.</text>
</comment>
<evidence type="ECO:0000259" key="5">
    <source>
        <dbReference type="Pfam" id="PF01258"/>
    </source>
</evidence>
<keyword evidence="3" id="KW-0862">Zinc</keyword>
<sequence>MTESLKEIEEILKEMRHELLKEIKEKIKSESDIKTKGDVGDIYDLASDERDRELNIIISDRDMDKIEEIDEALERIKDGTYGICMECEAKIPKERLMIMPFAQLCVHCKSKIEKSGISEKGFKEEREYRKLAFTSTDEEES</sequence>
<dbReference type="SUPFAM" id="SSF57716">
    <property type="entry name" value="Glucocorticoid receptor-like (DNA-binding domain)"/>
    <property type="match status" value="1"/>
</dbReference>
<dbReference type="Gene3D" id="1.20.120.910">
    <property type="entry name" value="DksA, coiled-coil domain"/>
    <property type="match status" value="1"/>
</dbReference>
<evidence type="ECO:0000256" key="4">
    <source>
        <dbReference type="PROSITE-ProRule" id="PRU00510"/>
    </source>
</evidence>
<keyword evidence="1" id="KW-0479">Metal-binding</keyword>
<feature type="domain" description="DnaK suppressor protein DksA N-terminal" evidence="6">
    <location>
        <begin position="7"/>
        <end position="76"/>
    </location>
</feature>
<dbReference type="InterPro" id="IPR037187">
    <property type="entry name" value="DnaK_N"/>
</dbReference>
<dbReference type="PROSITE" id="PS51128">
    <property type="entry name" value="ZF_DKSA_2"/>
    <property type="match status" value="1"/>
</dbReference>
<feature type="domain" description="Zinc finger DksA/TraR C4-type" evidence="5">
    <location>
        <begin position="79"/>
        <end position="114"/>
    </location>
</feature>
<dbReference type="PANTHER" id="PTHR33823:SF4">
    <property type="entry name" value="GENERAL STRESS PROTEIN 16O"/>
    <property type="match status" value="1"/>
</dbReference>
<evidence type="ECO:0000256" key="2">
    <source>
        <dbReference type="ARBA" id="ARBA00022771"/>
    </source>
</evidence>
<name>A0A9D8PPP4_9DELT</name>
<evidence type="ECO:0000313" key="8">
    <source>
        <dbReference type="Proteomes" id="UP000809273"/>
    </source>
</evidence>
<dbReference type="GO" id="GO:0008270">
    <property type="term" value="F:zinc ion binding"/>
    <property type="evidence" value="ECO:0007669"/>
    <property type="project" value="UniProtKB-KW"/>
</dbReference>
<dbReference type="Pfam" id="PF21157">
    <property type="entry name" value="DksA_N"/>
    <property type="match status" value="1"/>
</dbReference>
<protein>
    <submittedName>
        <fullName evidence="7">TraR/DksA family transcriptional regulator</fullName>
    </submittedName>
</protein>
<dbReference type="EMBL" id="JAFGIX010000080">
    <property type="protein sequence ID" value="MBN1574459.1"/>
    <property type="molecule type" value="Genomic_DNA"/>
</dbReference>
<feature type="zinc finger region" description="dksA C4-type" evidence="4">
    <location>
        <begin position="84"/>
        <end position="108"/>
    </location>
</feature>
<dbReference type="Pfam" id="PF01258">
    <property type="entry name" value="zf-dskA_traR"/>
    <property type="match status" value="1"/>
</dbReference>
<dbReference type="Proteomes" id="UP000809273">
    <property type="component" value="Unassembled WGS sequence"/>
</dbReference>
<keyword evidence="2" id="KW-0863">Zinc-finger</keyword>
<proteinExistence type="predicted"/>
<gene>
    <name evidence="7" type="ORF">JW984_14775</name>
</gene>
<reference evidence="7" key="2">
    <citation type="submission" date="2021-01" db="EMBL/GenBank/DDBJ databases">
        <authorList>
            <person name="Hahn C.R."/>
            <person name="Youssef N.H."/>
            <person name="Elshahed M."/>
        </authorList>
    </citation>
    <scope>NUCLEOTIDE SEQUENCE</scope>
    <source>
        <strain evidence="7">Zod_Metabat.24</strain>
    </source>
</reference>
<dbReference type="AlphaFoldDB" id="A0A9D8PPP4"/>
<dbReference type="InterPro" id="IPR048489">
    <property type="entry name" value="DksA_N"/>
</dbReference>
<dbReference type="PANTHER" id="PTHR33823">
    <property type="entry name" value="RNA POLYMERASE-BINDING TRANSCRIPTION FACTOR DKSA-RELATED"/>
    <property type="match status" value="1"/>
</dbReference>
<reference evidence="7" key="1">
    <citation type="journal article" date="2021" name="Environ. Microbiol.">
        <title>Genomic characterization of three novel Desulfobacterota classes expand the metabolic and phylogenetic diversity of the phylum.</title>
        <authorList>
            <person name="Murphy C.L."/>
            <person name="Biggerstaff J."/>
            <person name="Eichhorn A."/>
            <person name="Ewing E."/>
            <person name="Shahan R."/>
            <person name="Soriano D."/>
            <person name="Stewart S."/>
            <person name="VanMol K."/>
            <person name="Walker R."/>
            <person name="Walters P."/>
            <person name="Elshahed M.S."/>
            <person name="Youssef N.H."/>
        </authorList>
    </citation>
    <scope>NUCLEOTIDE SEQUENCE</scope>
    <source>
        <strain evidence="7">Zod_Metabat.24</strain>
    </source>
</reference>
<dbReference type="InterPro" id="IPR000962">
    <property type="entry name" value="Znf_DskA_TraR"/>
</dbReference>
<evidence type="ECO:0000256" key="3">
    <source>
        <dbReference type="ARBA" id="ARBA00022833"/>
    </source>
</evidence>